<dbReference type="RefSeq" id="XP_040767558.1">
    <property type="nucleotide sequence ID" value="XM_040908105.1"/>
</dbReference>
<reference evidence="8 9" key="1">
    <citation type="journal article" date="2016" name="Mol. Biol. Evol.">
        <title>Comparative Genomics of Early-Diverging Mushroom-Forming Fungi Provides Insights into the Origins of Lignocellulose Decay Capabilities.</title>
        <authorList>
            <person name="Nagy L.G."/>
            <person name="Riley R."/>
            <person name="Tritt A."/>
            <person name="Adam C."/>
            <person name="Daum C."/>
            <person name="Floudas D."/>
            <person name="Sun H."/>
            <person name="Yadav J.S."/>
            <person name="Pangilinan J."/>
            <person name="Larsson K.H."/>
            <person name="Matsuura K."/>
            <person name="Barry K."/>
            <person name="Labutti K."/>
            <person name="Kuo R."/>
            <person name="Ohm R.A."/>
            <person name="Bhattacharya S.S."/>
            <person name="Shirouzu T."/>
            <person name="Yoshinaga Y."/>
            <person name="Martin F.M."/>
            <person name="Grigoriev I.V."/>
            <person name="Hibbett D.S."/>
        </authorList>
    </citation>
    <scope>NUCLEOTIDE SEQUENCE [LARGE SCALE GENOMIC DNA]</scope>
    <source>
        <strain evidence="8 9">93-53</strain>
    </source>
</reference>
<protein>
    <recommendedName>
        <fullName evidence="6">Monothiol glutaredoxin-5, mitochondrial</fullName>
    </recommendedName>
</protein>
<dbReference type="SUPFAM" id="SSF52833">
    <property type="entry name" value="Thioredoxin-like"/>
    <property type="match status" value="1"/>
</dbReference>
<dbReference type="InterPro" id="IPR033658">
    <property type="entry name" value="GRX_PICOT-like"/>
</dbReference>
<keyword evidence="9" id="KW-1185">Reference proteome</keyword>
<feature type="domain" description="Glutaredoxin" evidence="7">
    <location>
        <begin position="56"/>
        <end position="123"/>
    </location>
</feature>
<dbReference type="PANTHER" id="PTHR10293">
    <property type="entry name" value="GLUTAREDOXIN FAMILY MEMBER"/>
    <property type="match status" value="1"/>
</dbReference>
<keyword evidence="4" id="KW-0411">Iron-sulfur</keyword>
<keyword evidence="5" id="KW-0676">Redox-active center</keyword>
<dbReference type="GO" id="GO:0044571">
    <property type="term" value="P:[2Fe-2S] cluster assembly"/>
    <property type="evidence" value="ECO:0007669"/>
    <property type="project" value="UniProtKB-ARBA"/>
</dbReference>
<evidence type="ECO:0000256" key="6">
    <source>
        <dbReference type="ARBA" id="ARBA00067618"/>
    </source>
</evidence>
<dbReference type="NCBIfam" id="TIGR00365">
    <property type="entry name" value="Grx4 family monothiol glutaredoxin"/>
    <property type="match status" value="1"/>
</dbReference>
<organism evidence="8 9">
    <name type="scientific">Laetiporus sulphureus 93-53</name>
    <dbReference type="NCBI Taxonomy" id="1314785"/>
    <lineage>
        <taxon>Eukaryota</taxon>
        <taxon>Fungi</taxon>
        <taxon>Dikarya</taxon>
        <taxon>Basidiomycota</taxon>
        <taxon>Agaricomycotina</taxon>
        <taxon>Agaricomycetes</taxon>
        <taxon>Polyporales</taxon>
        <taxon>Laetiporus</taxon>
    </lineage>
</organism>
<evidence type="ECO:0000256" key="4">
    <source>
        <dbReference type="ARBA" id="ARBA00023014"/>
    </source>
</evidence>
<dbReference type="PROSITE" id="PS51354">
    <property type="entry name" value="GLUTAREDOXIN_2"/>
    <property type="match status" value="1"/>
</dbReference>
<accession>A0A165G4H9</accession>
<dbReference type="AlphaFoldDB" id="A0A165G4H9"/>
<name>A0A165G4H9_9APHY</name>
<dbReference type="OrthoDB" id="415696at2759"/>
<evidence type="ECO:0000256" key="1">
    <source>
        <dbReference type="ARBA" id="ARBA00022714"/>
    </source>
</evidence>
<dbReference type="Pfam" id="PF00462">
    <property type="entry name" value="Glutaredoxin"/>
    <property type="match status" value="1"/>
</dbReference>
<dbReference type="Proteomes" id="UP000076871">
    <property type="component" value="Unassembled WGS sequence"/>
</dbReference>
<evidence type="ECO:0000313" key="9">
    <source>
        <dbReference type="Proteomes" id="UP000076871"/>
    </source>
</evidence>
<dbReference type="GO" id="GO:0015036">
    <property type="term" value="F:disulfide oxidoreductase activity"/>
    <property type="evidence" value="ECO:0007669"/>
    <property type="project" value="UniProtKB-ARBA"/>
</dbReference>
<evidence type="ECO:0000256" key="3">
    <source>
        <dbReference type="ARBA" id="ARBA00023004"/>
    </source>
</evidence>
<dbReference type="STRING" id="1314785.A0A165G4H9"/>
<dbReference type="EMBL" id="KV427610">
    <property type="protein sequence ID" value="KZT09818.1"/>
    <property type="molecule type" value="Genomic_DNA"/>
</dbReference>
<sequence>MSSSMFRSAFRSTVNPLLRSSVQTQSFRTPTLSFAARFLSQEARSKIQSAVKSTPVVLFMKGTPDAPRCGYSRGAVQILGLHSVSPEKLKTYDVMEDSELRSGIKEFSDWPTIPQLYVDGEFVGGFDILCSMHSSGELEELLEKKGVLPPLEEEAQTAASSGLS</sequence>
<keyword evidence="1" id="KW-0001">2Fe-2S</keyword>
<dbReference type="PANTHER" id="PTHR10293:SF16">
    <property type="entry name" value="GLUTAREDOXIN-RELATED PROTEIN 5, MITOCHONDRIAL"/>
    <property type="match status" value="1"/>
</dbReference>
<dbReference type="Gene3D" id="3.40.30.10">
    <property type="entry name" value="Glutaredoxin"/>
    <property type="match status" value="1"/>
</dbReference>
<dbReference type="FunFam" id="3.40.30.10:FF:000005">
    <property type="entry name" value="Glutaredoxin 5"/>
    <property type="match status" value="1"/>
</dbReference>
<dbReference type="InterPro" id="IPR004480">
    <property type="entry name" value="Monothiol_GRX-rel"/>
</dbReference>
<evidence type="ECO:0000259" key="7">
    <source>
        <dbReference type="Pfam" id="PF00462"/>
    </source>
</evidence>
<dbReference type="CDD" id="cd03028">
    <property type="entry name" value="GRX_PICOT_like"/>
    <property type="match status" value="1"/>
</dbReference>
<evidence type="ECO:0000256" key="2">
    <source>
        <dbReference type="ARBA" id="ARBA00022723"/>
    </source>
</evidence>
<dbReference type="GO" id="GO:0005759">
    <property type="term" value="C:mitochondrial matrix"/>
    <property type="evidence" value="ECO:0007669"/>
    <property type="project" value="TreeGrafter"/>
</dbReference>
<evidence type="ECO:0000313" key="8">
    <source>
        <dbReference type="EMBL" id="KZT09818.1"/>
    </source>
</evidence>
<dbReference type="FunCoup" id="A0A165G4H9">
    <property type="interactions" value="292"/>
</dbReference>
<dbReference type="GO" id="GO:0051537">
    <property type="term" value="F:2 iron, 2 sulfur cluster binding"/>
    <property type="evidence" value="ECO:0007669"/>
    <property type="project" value="UniProtKB-KW"/>
</dbReference>
<dbReference type="GO" id="GO:0046872">
    <property type="term" value="F:metal ion binding"/>
    <property type="evidence" value="ECO:0007669"/>
    <property type="project" value="UniProtKB-KW"/>
</dbReference>
<evidence type="ECO:0000256" key="5">
    <source>
        <dbReference type="ARBA" id="ARBA00023284"/>
    </source>
</evidence>
<keyword evidence="2" id="KW-0479">Metal-binding</keyword>
<dbReference type="InParanoid" id="A0A165G4H9"/>
<dbReference type="InterPro" id="IPR002109">
    <property type="entry name" value="Glutaredoxin"/>
</dbReference>
<dbReference type="GeneID" id="63825134"/>
<proteinExistence type="predicted"/>
<keyword evidence="3" id="KW-0408">Iron</keyword>
<dbReference type="InterPro" id="IPR036249">
    <property type="entry name" value="Thioredoxin-like_sf"/>
</dbReference>
<gene>
    <name evidence="8" type="ORF">LAESUDRAFT_721972</name>
</gene>